<dbReference type="GO" id="GO:0010181">
    <property type="term" value="F:FMN binding"/>
    <property type="evidence" value="ECO:0007669"/>
    <property type="project" value="InterPro"/>
</dbReference>
<dbReference type="OrthoDB" id="9806505at2"/>
<name>A0A4R2T3F7_9PAST</name>
<dbReference type="AlphaFoldDB" id="A0A4R2T3F7"/>
<evidence type="ECO:0000313" key="6">
    <source>
        <dbReference type="Proteomes" id="UP000295763"/>
    </source>
</evidence>
<protein>
    <submittedName>
        <fullName evidence="5">Flavodoxin-like protein</fullName>
    </submittedName>
</protein>
<dbReference type="InterPro" id="IPR006311">
    <property type="entry name" value="TAT_signal"/>
</dbReference>
<dbReference type="Pfam" id="PF12682">
    <property type="entry name" value="Flavodoxin_4"/>
    <property type="match status" value="1"/>
</dbReference>
<dbReference type="SUPFAM" id="SSF52218">
    <property type="entry name" value="Flavoproteins"/>
    <property type="match status" value="1"/>
</dbReference>
<proteinExistence type="predicted"/>
<dbReference type="InterPro" id="IPR008254">
    <property type="entry name" value="Flavodoxin/NO_synth"/>
</dbReference>
<gene>
    <name evidence="5" type="ORF">EDC44_10640</name>
</gene>
<reference evidence="5 6" key="1">
    <citation type="submission" date="2019-03" db="EMBL/GenBank/DDBJ databases">
        <title>Genomic Encyclopedia of Type Strains, Phase IV (KMG-IV): sequencing the most valuable type-strain genomes for metagenomic binning, comparative biology and taxonomic classification.</title>
        <authorList>
            <person name="Goeker M."/>
        </authorList>
    </citation>
    <scope>NUCLEOTIDE SEQUENCE [LARGE SCALE GENOMIC DNA]</scope>
    <source>
        <strain evidence="5 6">DSM 28404</strain>
    </source>
</reference>
<sequence length="202" mass="22357">MTYPIFNRRRFIQGGLALLLAGGLNLTAQAAEPNDTLVLYLSRTGNNKTLAEFIARETDSTLAAIETVKPYPQNYQQMRDQAAKEISDGILPTIKPLPDLSRYRRIVLVFPTWAMSLPAPVRSFLRRHNLNGKTLLPLNTNAGYGVGSGFEEIKQRATGAEVKTGLSLKGGNEREGRGFVMQGDTLKQAQRQIRAWLNQAGK</sequence>
<keyword evidence="2" id="KW-0288">FMN</keyword>
<evidence type="ECO:0000256" key="3">
    <source>
        <dbReference type="SAM" id="SignalP"/>
    </source>
</evidence>
<dbReference type="PANTHER" id="PTHR39201">
    <property type="entry name" value="EXPORTED PROTEIN-RELATED"/>
    <property type="match status" value="1"/>
</dbReference>
<dbReference type="Gene3D" id="3.40.50.360">
    <property type="match status" value="1"/>
</dbReference>
<dbReference type="PANTHER" id="PTHR39201:SF1">
    <property type="entry name" value="FLAVODOXIN-LIKE DOMAIN-CONTAINING PROTEIN"/>
    <property type="match status" value="1"/>
</dbReference>
<keyword evidence="6" id="KW-1185">Reference proteome</keyword>
<dbReference type="EMBL" id="SLYB01000006">
    <property type="protein sequence ID" value="TCP95981.1"/>
    <property type="molecule type" value="Genomic_DNA"/>
</dbReference>
<evidence type="ECO:0000256" key="2">
    <source>
        <dbReference type="ARBA" id="ARBA00022643"/>
    </source>
</evidence>
<evidence type="ECO:0000259" key="4">
    <source>
        <dbReference type="PROSITE" id="PS50902"/>
    </source>
</evidence>
<organism evidence="5 6">
    <name type="scientific">Cricetibacter osteomyelitidis</name>
    <dbReference type="NCBI Taxonomy" id="1521931"/>
    <lineage>
        <taxon>Bacteria</taxon>
        <taxon>Pseudomonadati</taxon>
        <taxon>Pseudomonadota</taxon>
        <taxon>Gammaproteobacteria</taxon>
        <taxon>Pasteurellales</taxon>
        <taxon>Pasteurellaceae</taxon>
        <taxon>Cricetibacter</taxon>
    </lineage>
</organism>
<feature type="signal peptide" evidence="3">
    <location>
        <begin position="1"/>
        <end position="30"/>
    </location>
</feature>
<dbReference type="PROSITE" id="PS50902">
    <property type="entry name" value="FLAVODOXIN_LIKE"/>
    <property type="match status" value="1"/>
</dbReference>
<dbReference type="PROSITE" id="PS51318">
    <property type="entry name" value="TAT"/>
    <property type="match status" value="1"/>
</dbReference>
<feature type="domain" description="Flavodoxin-like" evidence="4">
    <location>
        <begin position="36"/>
        <end position="201"/>
    </location>
</feature>
<dbReference type="InterPro" id="IPR029039">
    <property type="entry name" value="Flavoprotein-like_sf"/>
</dbReference>
<feature type="chain" id="PRO_5020767373" evidence="3">
    <location>
        <begin position="31"/>
        <end position="202"/>
    </location>
</feature>
<dbReference type="Proteomes" id="UP000295763">
    <property type="component" value="Unassembled WGS sequence"/>
</dbReference>
<evidence type="ECO:0000313" key="5">
    <source>
        <dbReference type="EMBL" id="TCP95981.1"/>
    </source>
</evidence>
<evidence type="ECO:0000256" key="1">
    <source>
        <dbReference type="ARBA" id="ARBA00022630"/>
    </source>
</evidence>
<dbReference type="RefSeq" id="WP_131975691.1">
    <property type="nucleotide sequence ID" value="NZ_SLYB01000006.1"/>
</dbReference>
<keyword evidence="1" id="KW-0285">Flavoprotein</keyword>
<keyword evidence="3" id="KW-0732">Signal</keyword>
<accession>A0A4R2T3F7</accession>
<comment type="caution">
    <text evidence="5">The sequence shown here is derived from an EMBL/GenBank/DDBJ whole genome shotgun (WGS) entry which is preliminary data.</text>
</comment>